<feature type="binding site" evidence="4">
    <location>
        <position position="62"/>
    </location>
    <ligand>
        <name>substrate</name>
    </ligand>
</feature>
<comment type="caution">
    <text evidence="6">The sequence shown here is derived from an EMBL/GenBank/DDBJ whole genome shotgun (WGS) entry which is preliminary data.</text>
</comment>
<dbReference type="NCBIfam" id="TIGR02727">
    <property type="entry name" value="MTHFS_bact"/>
    <property type="match status" value="1"/>
</dbReference>
<dbReference type="PIRSF" id="PIRSF006806">
    <property type="entry name" value="FTHF_cligase"/>
    <property type="match status" value="1"/>
</dbReference>
<dbReference type="GO" id="GO:0009396">
    <property type="term" value="P:folic acid-containing compound biosynthetic process"/>
    <property type="evidence" value="ECO:0007669"/>
    <property type="project" value="TreeGrafter"/>
</dbReference>
<proteinExistence type="inferred from homology"/>
<keyword evidence="6" id="KW-0436">Ligase</keyword>
<protein>
    <recommendedName>
        <fullName evidence="5">5-formyltetrahydrofolate cyclo-ligase</fullName>
        <ecNumber evidence="5">6.3.3.2</ecNumber>
    </recommendedName>
</protein>
<dbReference type="GO" id="GO:0046872">
    <property type="term" value="F:metal ion binding"/>
    <property type="evidence" value="ECO:0007669"/>
    <property type="project" value="UniProtKB-KW"/>
</dbReference>
<dbReference type="Proteomes" id="UP000448943">
    <property type="component" value="Unassembled WGS sequence"/>
</dbReference>
<keyword evidence="2 4" id="KW-0547">Nucleotide-binding</keyword>
<organism evidence="6 7">
    <name type="scientific">Chengkuizengella marina</name>
    <dbReference type="NCBI Taxonomy" id="2507566"/>
    <lineage>
        <taxon>Bacteria</taxon>
        <taxon>Bacillati</taxon>
        <taxon>Bacillota</taxon>
        <taxon>Bacilli</taxon>
        <taxon>Bacillales</taxon>
        <taxon>Paenibacillaceae</taxon>
        <taxon>Chengkuizengella</taxon>
    </lineage>
</organism>
<dbReference type="GO" id="GO:0035999">
    <property type="term" value="P:tetrahydrofolate interconversion"/>
    <property type="evidence" value="ECO:0007669"/>
    <property type="project" value="TreeGrafter"/>
</dbReference>
<dbReference type="EC" id="6.3.3.2" evidence="5"/>
<dbReference type="InterPro" id="IPR037171">
    <property type="entry name" value="NagB/RpiA_transferase-like"/>
</dbReference>
<dbReference type="PANTHER" id="PTHR23407:SF1">
    <property type="entry name" value="5-FORMYLTETRAHYDROFOLATE CYCLO-LIGASE"/>
    <property type="match status" value="1"/>
</dbReference>
<dbReference type="EMBL" id="SIJB01000014">
    <property type="protein sequence ID" value="NBI28487.1"/>
    <property type="molecule type" value="Genomic_DNA"/>
</dbReference>
<comment type="catalytic activity">
    <reaction evidence="5">
        <text>(6S)-5-formyl-5,6,7,8-tetrahydrofolate + ATP = (6R)-5,10-methenyltetrahydrofolate + ADP + phosphate</text>
        <dbReference type="Rhea" id="RHEA:10488"/>
        <dbReference type="ChEBI" id="CHEBI:30616"/>
        <dbReference type="ChEBI" id="CHEBI:43474"/>
        <dbReference type="ChEBI" id="CHEBI:57455"/>
        <dbReference type="ChEBI" id="CHEBI:57457"/>
        <dbReference type="ChEBI" id="CHEBI:456216"/>
        <dbReference type="EC" id="6.3.3.2"/>
    </reaction>
</comment>
<keyword evidence="3 4" id="KW-0067">ATP-binding</keyword>
<keyword evidence="5" id="KW-0479">Metal-binding</keyword>
<dbReference type="PANTHER" id="PTHR23407">
    <property type="entry name" value="ATPASE INHIBITOR/5-FORMYLTETRAHYDROFOLATE CYCLO-LIGASE"/>
    <property type="match status" value="1"/>
</dbReference>
<comment type="similarity">
    <text evidence="1 5">Belongs to the 5-formyltetrahydrofolate cyclo-ligase family.</text>
</comment>
<gene>
    <name evidence="6" type="ORF">ERL59_05915</name>
</gene>
<keyword evidence="7" id="KW-1185">Reference proteome</keyword>
<accession>A0A6N9PZR8</accession>
<feature type="binding site" evidence="4">
    <location>
        <begin position="7"/>
        <end position="11"/>
    </location>
    <ligand>
        <name>ATP</name>
        <dbReference type="ChEBI" id="CHEBI:30616"/>
    </ligand>
</feature>
<reference evidence="6 7" key="1">
    <citation type="submission" date="2019-01" db="EMBL/GenBank/DDBJ databases">
        <title>Chengkuizengella sp. nov., isolated from deep-sea sediment of East Pacific Ocean.</title>
        <authorList>
            <person name="Yang J."/>
            <person name="Lai Q."/>
            <person name="Shao Z."/>
        </authorList>
    </citation>
    <scope>NUCLEOTIDE SEQUENCE [LARGE SCALE GENOMIC DNA]</scope>
    <source>
        <strain evidence="6 7">YPA3-1-1</strain>
    </source>
</reference>
<feature type="binding site" evidence="4">
    <location>
        <position position="57"/>
    </location>
    <ligand>
        <name>substrate</name>
    </ligand>
</feature>
<evidence type="ECO:0000313" key="6">
    <source>
        <dbReference type="EMBL" id="NBI28487.1"/>
    </source>
</evidence>
<dbReference type="InterPro" id="IPR002698">
    <property type="entry name" value="FTHF_cligase"/>
</dbReference>
<evidence type="ECO:0000256" key="2">
    <source>
        <dbReference type="ARBA" id="ARBA00022741"/>
    </source>
</evidence>
<evidence type="ECO:0000256" key="3">
    <source>
        <dbReference type="ARBA" id="ARBA00022840"/>
    </source>
</evidence>
<sequence>MSIKNEKLELRNKMISVRSKISTEERMIKSEQICSHIIQYIEGTLNLQQPINILMYMPFKNEVDITPFMSWCWKSGGTVFLPKVIQNYQMEIHLIKNLNEVEVGKFGIFEPKPNTSICNDIAQINVVIVPGIAFNQSGSRLGFGGGYYDRFFSRYDQLGLKVPYKIAVAYDLQIVEDVPIEKHDYMMDQIITEKGILLK</sequence>
<evidence type="ECO:0000313" key="7">
    <source>
        <dbReference type="Proteomes" id="UP000448943"/>
    </source>
</evidence>
<dbReference type="GO" id="GO:0005524">
    <property type="term" value="F:ATP binding"/>
    <property type="evidence" value="ECO:0007669"/>
    <property type="project" value="UniProtKB-KW"/>
</dbReference>
<dbReference type="Gene3D" id="3.40.50.10420">
    <property type="entry name" value="NagB/RpiA/CoA transferase-like"/>
    <property type="match status" value="1"/>
</dbReference>
<dbReference type="GO" id="GO:0030272">
    <property type="term" value="F:5-formyltetrahydrofolate cyclo-ligase activity"/>
    <property type="evidence" value="ECO:0007669"/>
    <property type="project" value="UniProtKB-EC"/>
</dbReference>
<evidence type="ECO:0000256" key="1">
    <source>
        <dbReference type="ARBA" id="ARBA00010638"/>
    </source>
</evidence>
<evidence type="ECO:0000256" key="4">
    <source>
        <dbReference type="PIRSR" id="PIRSR006806-1"/>
    </source>
</evidence>
<name>A0A6N9PZR8_9BACL</name>
<dbReference type="AlphaFoldDB" id="A0A6N9PZR8"/>
<dbReference type="Pfam" id="PF01812">
    <property type="entry name" value="5-FTHF_cyc-lig"/>
    <property type="match status" value="1"/>
</dbReference>
<dbReference type="SUPFAM" id="SSF100950">
    <property type="entry name" value="NagB/RpiA/CoA transferase-like"/>
    <property type="match status" value="1"/>
</dbReference>
<evidence type="ECO:0000256" key="5">
    <source>
        <dbReference type="RuleBase" id="RU361279"/>
    </source>
</evidence>
<comment type="cofactor">
    <cofactor evidence="5">
        <name>Mg(2+)</name>
        <dbReference type="ChEBI" id="CHEBI:18420"/>
    </cofactor>
</comment>
<keyword evidence="5" id="KW-0460">Magnesium</keyword>
<feature type="binding site" evidence="4">
    <location>
        <begin position="140"/>
        <end position="148"/>
    </location>
    <ligand>
        <name>ATP</name>
        <dbReference type="ChEBI" id="CHEBI:30616"/>
    </ligand>
</feature>
<dbReference type="InterPro" id="IPR024185">
    <property type="entry name" value="FTHF_cligase-like_sf"/>
</dbReference>